<dbReference type="EMBL" id="QMAP01000011">
    <property type="protein sequence ID" value="RXI46164.1"/>
    <property type="molecule type" value="Genomic_DNA"/>
</dbReference>
<dbReference type="Pfam" id="PF04122">
    <property type="entry name" value="CW_binding_2"/>
    <property type="match status" value="3"/>
</dbReference>
<keyword evidence="1" id="KW-0812">Transmembrane</keyword>
<feature type="transmembrane region" description="Helical" evidence="1">
    <location>
        <begin position="7"/>
        <end position="27"/>
    </location>
</feature>
<dbReference type="PANTHER" id="PTHR30032:SF8">
    <property type="entry name" value="GERMINATION-SPECIFIC N-ACETYLMURAMOYL-L-ALANINE AMIDASE"/>
    <property type="match status" value="1"/>
</dbReference>
<keyword evidence="1" id="KW-1133">Transmembrane helix</keyword>
<keyword evidence="1" id="KW-0472">Membrane</keyword>
<protein>
    <recommendedName>
        <fullName evidence="4">Cell wall-binding repeat-containing protein</fullName>
    </recommendedName>
</protein>
<dbReference type="SUPFAM" id="SSF48239">
    <property type="entry name" value="Terpenoid cyclases/Protein prenyltransferases"/>
    <property type="match status" value="1"/>
</dbReference>
<evidence type="ECO:0008006" key="4">
    <source>
        <dbReference type="Google" id="ProtNLM"/>
    </source>
</evidence>
<proteinExistence type="predicted"/>
<evidence type="ECO:0000313" key="3">
    <source>
        <dbReference type="Proteomes" id="UP000290921"/>
    </source>
</evidence>
<sequence>MKKRIKSILSFIITFMFMFTYISIIPVKASGNNEELLKKVNTSINNVHKFIVKNGTWSSDWKTVAFNKSGLQLPENYNGKYLEDTKKLLKDSKGYFYKVTDYERITLGVVAAGGDPRNVGGYNLLDKIYNFHDPKNPNRKIDFQGLNGVIYALIALDTKNYEIPAGAKFTREYMLDYVLENRNTDGGWDLNMSGNKSDVDITSMTLIALAPHHDYVSKDGKKVTDAIKGAIDWLSKVQRQDGGFNSWFTENNSESCAQTIIGLCANGIDPTSAKFTKNRNLVENLLRFQQSNGEFYHLMDGSEGVNGMSTEQAYQAILAYRDFAKEKGSIYWFDNKKVPTTFKDLNVESNNKSEDLKDVENNKVQRIKGKDRFETSVKIGNKFRLENGEEKLKNVIVSSAFGFADSLSGSILSKKLDAPIMLTGNNESSSKEAIEYIKNNVDKKGNVYILGGIASVNSTIENTIKNNGYNIKRLSGEDRYGTCNSIVKEFGVKEGTPVVIVNGLNFADALSVSAPASIKGYPVLLSGNGALPEYAKSIIKTAKPSEVFIIGGEGALSKNIEDEVKKIYSSLKITRLSGKDRYETSLKVNKYFDNNETVIMASGINYPDALSGSALAGKLNASLLLINDGSLNNQIKFINKEKTKEVILLGGEGVLSKKVENSIKKSF</sequence>
<dbReference type="AlphaFoldDB" id="A0A4Q0VC17"/>
<dbReference type="InterPro" id="IPR008930">
    <property type="entry name" value="Terpenoid_cyclase/PrenylTrfase"/>
</dbReference>
<name>A0A4Q0VC17_CLOTA</name>
<organism evidence="2 3">
    <name type="scientific">Clostridium tetani</name>
    <dbReference type="NCBI Taxonomy" id="1513"/>
    <lineage>
        <taxon>Bacteria</taxon>
        <taxon>Bacillati</taxon>
        <taxon>Bacillota</taxon>
        <taxon>Clostridia</taxon>
        <taxon>Eubacteriales</taxon>
        <taxon>Clostridiaceae</taxon>
        <taxon>Clostridium</taxon>
    </lineage>
</organism>
<gene>
    <name evidence="2" type="ORF">DP130_11410</name>
</gene>
<dbReference type="Gene3D" id="3.40.50.12090">
    <property type="match status" value="4"/>
</dbReference>
<dbReference type="PANTHER" id="PTHR30032">
    <property type="entry name" value="N-ACETYLMURAMOYL-L-ALANINE AMIDASE-RELATED"/>
    <property type="match status" value="1"/>
</dbReference>
<evidence type="ECO:0000256" key="1">
    <source>
        <dbReference type="SAM" id="Phobius"/>
    </source>
</evidence>
<evidence type="ECO:0000313" key="2">
    <source>
        <dbReference type="EMBL" id="RXI46164.1"/>
    </source>
</evidence>
<dbReference type="InterPro" id="IPR051922">
    <property type="entry name" value="Bact_Sporulation_Assoc"/>
</dbReference>
<reference evidence="2 3" key="1">
    <citation type="submission" date="2018-06" db="EMBL/GenBank/DDBJ databases">
        <title>Genome conservation of Clostridium tetani.</title>
        <authorList>
            <person name="Bruggemann H."/>
            <person name="Popoff M.R."/>
        </authorList>
    </citation>
    <scope>NUCLEOTIDE SEQUENCE [LARGE SCALE GENOMIC DNA]</scope>
    <source>
        <strain evidence="2 3">2017.061</strain>
    </source>
</reference>
<dbReference type="CDD" id="cd00688">
    <property type="entry name" value="ISOPREN_C2_like"/>
    <property type="match status" value="1"/>
</dbReference>
<accession>A0A4Q0VC17</accession>
<dbReference type="Proteomes" id="UP000290921">
    <property type="component" value="Unassembled WGS sequence"/>
</dbReference>
<dbReference type="InterPro" id="IPR007253">
    <property type="entry name" value="Cell_wall-bd_2"/>
</dbReference>
<dbReference type="Gene3D" id="1.50.10.20">
    <property type="match status" value="1"/>
</dbReference>
<comment type="caution">
    <text evidence="2">The sequence shown here is derived from an EMBL/GenBank/DDBJ whole genome shotgun (WGS) entry which is preliminary data.</text>
</comment>
<dbReference type="RefSeq" id="WP_129030768.1">
    <property type="nucleotide sequence ID" value="NZ_QMAP01000011.1"/>
</dbReference>